<accession>A0A016S664</accession>
<dbReference type="Proteomes" id="UP000024635">
    <property type="component" value="Unassembled WGS sequence"/>
</dbReference>
<comment type="caution">
    <text evidence="1">The sequence shown here is derived from an EMBL/GenBank/DDBJ whole genome shotgun (WGS) entry which is preliminary data.</text>
</comment>
<organism evidence="1 2">
    <name type="scientific">Ancylostoma ceylanicum</name>
    <dbReference type="NCBI Taxonomy" id="53326"/>
    <lineage>
        <taxon>Eukaryota</taxon>
        <taxon>Metazoa</taxon>
        <taxon>Ecdysozoa</taxon>
        <taxon>Nematoda</taxon>
        <taxon>Chromadorea</taxon>
        <taxon>Rhabditida</taxon>
        <taxon>Rhabditina</taxon>
        <taxon>Rhabditomorpha</taxon>
        <taxon>Strongyloidea</taxon>
        <taxon>Ancylostomatidae</taxon>
        <taxon>Ancylostomatinae</taxon>
        <taxon>Ancylostoma</taxon>
    </lineage>
</organism>
<evidence type="ECO:0000313" key="2">
    <source>
        <dbReference type="Proteomes" id="UP000024635"/>
    </source>
</evidence>
<protein>
    <submittedName>
        <fullName evidence="1">Uncharacterized protein</fullName>
    </submittedName>
</protein>
<keyword evidence="2" id="KW-1185">Reference proteome</keyword>
<sequence length="48" mass="5413">MEEDVSRNRSGPIHVMLRLPLLIILTGTTTINNGVYGQIYEKLPAFLK</sequence>
<proteinExistence type="predicted"/>
<reference evidence="2" key="1">
    <citation type="journal article" date="2015" name="Nat. Genet.">
        <title>The genome and transcriptome of the zoonotic hookworm Ancylostoma ceylanicum identify infection-specific gene families.</title>
        <authorList>
            <person name="Schwarz E.M."/>
            <person name="Hu Y."/>
            <person name="Antoshechkin I."/>
            <person name="Miller M.M."/>
            <person name="Sternberg P.W."/>
            <person name="Aroian R.V."/>
        </authorList>
    </citation>
    <scope>NUCLEOTIDE SEQUENCE</scope>
    <source>
        <strain evidence="2">HY135</strain>
    </source>
</reference>
<name>A0A016S664_9BILA</name>
<gene>
    <name evidence="1" type="primary">Acey_s0285.g1345</name>
    <name evidence="1" type="ORF">Y032_0285g1345</name>
</gene>
<feature type="non-terminal residue" evidence="1">
    <location>
        <position position="48"/>
    </location>
</feature>
<evidence type="ECO:0000313" key="1">
    <source>
        <dbReference type="EMBL" id="EYB86108.1"/>
    </source>
</evidence>
<dbReference type="AlphaFoldDB" id="A0A016S664"/>
<dbReference type="EMBL" id="JARK01001621">
    <property type="protein sequence ID" value="EYB86108.1"/>
    <property type="molecule type" value="Genomic_DNA"/>
</dbReference>